<dbReference type="PANTHER" id="PTHR46228:SF2">
    <property type="entry name" value="KELCH REPEAT PROTEIN (AFU_ORTHOLOGUE AFUA_4G14350)"/>
    <property type="match status" value="1"/>
</dbReference>
<keyword evidence="7" id="KW-0677">Repeat</keyword>
<evidence type="ECO:0000256" key="12">
    <source>
        <dbReference type="ARBA" id="ARBA00023136"/>
    </source>
</evidence>
<keyword evidence="3" id="KW-0880">Kelch repeat</keyword>
<dbReference type="InterPro" id="IPR015915">
    <property type="entry name" value="Kelch-typ_b-propeller"/>
</dbReference>
<keyword evidence="9" id="KW-0965">Cell junction</keyword>
<dbReference type="Pfam" id="PF00876">
    <property type="entry name" value="Innexin"/>
    <property type="match status" value="1"/>
</dbReference>
<evidence type="ECO:0000256" key="11">
    <source>
        <dbReference type="ARBA" id="ARBA00023065"/>
    </source>
</evidence>
<feature type="transmembrane region" description="Helical" evidence="14">
    <location>
        <begin position="327"/>
        <end position="347"/>
    </location>
</feature>
<feature type="non-terminal residue" evidence="16">
    <location>
        <position position="916"/>
    </location>
</feature>
<comment type="subcellular location">
    <subcellularLocation>
        <location evidence="1">Cell junction</location>
        <location evidence="1">Gap junction</location>
    </subcellularLocation>
    <subcellularLocation>
        <location evidence="2 14">Cell membrane</location>
        <topology evidence="2 14">Multi-pass membrane protein</topology>
    </subcellularLocation>
</comment>
<evidence type="ECO:0000256" key="1">
    <source>
        <dbReference type="ARBA" id="ARBA00004610"/>
    </source>
</evidence>
<keyword evidence="12 14" id="KW-0472">Membrane</keyword>
<evidence type="ECO:0000256" key="9">
    <source>
        <dbReference type="ARBA" id="ARBA00022949"/>
    </source>
</evidence>
<sequence length="916" mass="105186">GPISSVSGVRARSISYKGLGRGKAKRPSGQGFTAKTGTGQSSGSSFDILVASLYVANMTDVLEAASGAAKMFLEINKISIDNTTFKLFYRGTTTMLVLASVFASAKQMFGDPISCEIHLGRGIKDDVLNSYCWMYSTFNLPPSFRGSCARTVRNNRTRLYNTYYQWVPMFFGFCALLACVPRLIWLMCEGGLMSFLTKGTGSKLVEHSREKQEILLDAFTKHLKNRYNCYALTFFICETLNLVVLCMIFYLTDEFLQNQFALYGPTVLSYYYLIPAEEKDLAWASNPMCEAFPRVAACDFIRYGTGGLRENQNAICVLNLNMINDKLFLVIWFWYAFLLGCIVKRFMSRLIQIVWPRFRFYKLHMRIHRYIDSKTKVRHLEAYIRQAGIGDWFVLYQMSYNMNRRFYTNFLMTLIQRECPCPPEIKICEIEDNEKANAMYNTEESEECDQAESGIDRLTPLPPIQSIKDFKAKYNRKFSAVSAQSETSSFFKHGMSRISANDCVHRRAGHVTWFYRDQLLVWGGFFERLDRKPLLPNSIPTNGNDFHTNAQIYAMDMDSLSWKWVTCTGDIPPRSFCSASCVVDHLIYVYGGYYGYEDDYYYEDGSGDQLFCLDLDTFRWRKLPRSAHHPLGVEKSSLVHCQDILYLYGGYGEAPKTNKFYPGEIRFDLDPAAEWSWQRGWFGNLWIFSLHTETWNWCNVKGNVPRPRAGHSLVVHGERAFVFGGRTSSGRSNELFALDLRLQSWCKISEGSTSMPEPRSAFSFCKYNSHQAFLYGGMGNLCTPLNDAWIFNFLNLTWTEVPLSYDHGQIRCYQGSVSTSESEVIIHSGLTQEYYLNRIQLDQHPQRTLLKFKLGVPKLSIISADHIIKAKLAFEDLPTELRVMLQKRRLNGDIDYGDIDQFDEEQFDRTTIHAGI</sequence>
<keyword evidence="10 14" id="KW-1133">Transmembrane helix</keyword>
<keyword evidence="6 14" id="KW-0812">Transmembrane</keyword>
<dbReference type="Proteomes" id="UP000318571">
    <property type="component" value="Chromosome 7"/>
</dbReference>
<evidence type="ECO:0000256" key="3">
    <source>
        <dbReference type="ARBA" id="ARBA00022441"/>
    </source>
</evidence>
<dbReference type="GO" id="GO:0005921">
    <property type="term" value="C:gap junction"/>
    <property type="evidence" value="ECO:0007669"/>
    <property type="project" value="UniProtKB-SubCell"/>
</dbReference>
<comment type="function">
    <text evidence="14">Structural component of the gap junctions.</text>
</comment>
<evidence type="ECO:0000256" key="2">
    <source>
        <dbReference type="ARBA" id="ARBA00004651"/>
    </source>
</evidence>
<evidence type="ECO:0000256" key="8">
    <source>
        <dbReference type="ARBA" id="ARBA00022868"/>
    </source>
</evidence>
<evidence type="ECO:0000256" key="10">
    <source>
        <dbReference type="ARBA" id="ARBA00022989"/>
    </source>
</evidence>
<keyword evidence="13 14" id="KW-0407">Ion channel</keyword>
<keyword evidence="11 14" id="KW-0406">Ion transport</keyword>
<comment type="caution">
    <text evidence="14">Lacks conserved residue(s) required for the propagation of feature annotation.</text>
</comment>
<evidence type="ECO:0000256" key="4">
    <source>
        <dbReference type="ARBA" id="ARBA00022448"/>
    </source>
</evidence>
<evidence type="ECO:0000256" key="15">
    <source>
        <dbReference type="SAM" id="MobiDB-lite"/>
    </source>
</evidence>
<feature type="non-terminal residue" evidence="16">
    <location>
        <position position="1"/>
    </location>
</feature>
<comment type="caution">
    <text evidence="16">The sequence shown here is derived from an EMBL/GenBank/DDBJ whole genome shotgun (WGS) entry which is preliminary data.</text>
</comment>
<evidence type="ECO:0000313" key="17">
    <source>
        <dbReference type="Proteomes" id="UP000318571"/>
    </source>
</evidence>
<dbReference type="PANTHER" id="PTHR46228">
    <property type="entry name" value="KELCH DOMAIN-CONTAINING PROTEIN"/>
    <property type="match status" value="1"/>
</dbReference>
<evidence type="ECO:0000256" key="7">
    <source>
        <dbReference type="ARBA" id="ARBA00022737"/>
    </source>
</evidence>
<keyword evidence="4 14" id="KW-0813">Transport</keyword>
<dbReference type="AlphaFoldDB" id="A0A553P1G4"/>
<dbReference type="SUPFAM" id="SSF117281">
    <property type="entry name" value="Kelch motif"/>
    <property type="match status" value="1"/>
</dbReference>
<gene>
    <name evidence="14" type="primary">inx</name>
    <name evidence="16" type="ORF">TCAL_13546</name>
</gene>
<dbReference type="STRING" id="6832.A0A553P1G4"/>
<evidence type="ECO:0000256" key="6">
    <source>
        <dbReference type="ARBA" id="ARBA00022692"/>
    </source>
</evidence>
<reference evidence="16 17" key="1">
    <citation type="journal article" date="2018" name="Nat. Ecol. Evol.">
        <title>Genomic signatures of mitonuclear coevolution across populations of Tigriopus californicus.</title>
        <authorList>
            <person name="Barreto F.S."/>
            <person name="Watson E.T."/>
            <person name="Lima T.G."/>
            <person name="Willett C.S."/>
            <person name="Edmands S."/>
            <person name="Li W."/>
            <person name="Burton R.S."/>
        </authorList>
    </citation>
    <scope>NUCLEOTIDE SEQUENCE [LARGE SCALE GENOMIC DNA]</scope>
    <source>
        <strain evidence="16 17">San Diego</strain>
    </source>
</reference>
<feature type="compositionally biased region" description="Polar residues" evidence="15">
    <location>
        <begin position="30"/>
        <end position="42"/>
    </location>
</feature>
<evidence type="ECO:0000256" key="14">
    <source>
        <dbReference type="RuleBase" id="RU010713"/>
    </source>
</evidence>
<accession>A0A553P1G4</accession>
<keyword evidence="8" id="KW-0303">Gap junction</keyword>
<dbReference type="Pfam" id="PF24681">
    <property type="entry name" value="Kelch_KLHDC2_KLHL20_DRC7"/>
    <property type="match status" value="2"/>
</dbReference>
<proteinExistence type="inferred from homology"/>
<feature type="transmembrane region" description="Helical" evidence="14">
    <location>
        <begin position="229"/>
        <end position="251"/>
    </location>
</feature>
<keyword evidence="17" id="KW-1185">Reference proteome</keyword>
<name>A0A553P1G4_TIGCA</name>
<feature type="transmembrane region" description="Helical" evidence="14">
    <location>
        <begin position="163"/>
        <end position="185"/>
    </location>
</feature>
<dbReference type="Gene3D" id="2.120.10.80">
    <property type="entry name" value="Kelch-type beta propeller"/>
    <property type="match status" value="2"/>
</dbReference>
<dbReference type="EMBL" id="VCGU01000008">
    <property type="protein sequence ID" value="TRY71534.1"/>
    <property type="molecule type" value="Genomic_DNA"/>
</dbReference>
<dbReference type="PROSITE" id="PS51013">
    <property type="entry name" value="PANNEXIN"/>
    <property type="match status" value="1"/>
</dbReference>
<dbReference type="GO" id="GO:0005886">
    <property type="term" value="C:plasma membrane"/>
    <property type="evidence" value="ECO:0007669"/>
    <property type="project" value="UniProtKB-SubCell"/>
</dbReference>
<protein>
    <recommendedName>
        <fullName evidence="14">Innexin</fullName>
    </recommendedName>
</protein>
<dbReference type="InterPro" id="IPR000990">
    <property type="entry name" value="Innexin"/>
</dbReference>
<feature type="region of interest" description="Disordered" evidence="15">
    <location>
        <begin position="18"/>
        <end position="42"/>
    </location>
</feature>
<keyword evidence="5" id="KW-1003">Cell membrane</keyword>
<organism evidence="16 17">
    <name type="scientific">Tigriopus californicus</name>
    <name type="common">Marine copepod</name>
    <dbReference type="NCBI Taxonomy" id="6832"/>
    <lineage>
        <taxon>Eukaryota</taxon>
        <taxon>Metazoa</taxon>
        <taxon>Ecdysozoa</taxon>
        <taxon>Arthropoda</taxon>
        <taxon>Crustacea</taxon>
        <taxon>Multicrustacea</taxon>
        <taxon>Hexanauplia</taxon>
        <taxon>Copepoda</taxon>
        <taxon>Harpacticoida</taxon>
        <taxon>Harpacticidae</taxon>
        <taxon>Tigriopus</taxon>
    </lineage>
</organism>
<evidence type="ECO:0000256" key="13">
    <source>
        <dbReference type="ARBA" id="ARBA00023303"/>
    </source>
</evidence>
<dbReference type="GO" id="GO:0034220">
    <property type="term" value="P:monoatomic ion transmembrane transport"/>
    <property type="evidence" value="ECO:0007669"/>
    <property type="project" value="UniProtKB-KW"/>
</dbReference>
<dbReference type="PRINTS" id="PR01262">
    <property type="entry name" value="INNEXIN"/>
</dbReference>
<comment type="similarity">
    <text evidence="14">Belongs to the pannexin family.</text>
</comment>
<evidence type="ECO:0000256" key="5">
    <source>
        <dbReference type="ARBA" id="ARBA00022475"/>
    </source>
</evidence>
<evidence type="ECO:0000313" key="16">
    <source>
        <dbReference type="EMBL" id="TRY71534.1"/>
    </source>
</evidence>